<keyword evidence="6" id="KW-1185">Reference proteome</keyword>
<dbReference type="InterPro" id="IPR036861">
    <property type="entry name" value="Endochitinase-like_sf"/>
</dbReference>
<accession>B7FZY0</accession>
<feature type="signal peptide" evidence="3">
    <location>
        <begin position="1"/>
        <end position="21"/>
    </location>
</feature>
<dbReference type="PROSITE" id="PS50941">
    <property type="entry name" value="CHIT_BIND_I_2"/>
    <property type="match status" value="1"/>
</dbReference>
<keyword evidence="1 2" id="KW-0147">Chitin-binding</keyword>
<dbReference type="Proteomes" id="UP000000759">
    <property type="component" value="Chromosome 9"/>
</dbReference>
<evidence type="ECO:0000259" key="4">
    <source>
        <dbReference type="PROSITE" id="PS50941"/>
    </source>
</evidence>
<reference evidence="5 6" key="1">
    <citation type="journal article" date="2008" name="Nature">
        <title>The Phaeodactylum genome reveals the evolutionary history of diatom genomes.</title>
        <authorList>
            <person name="Bowler C."/>
            <person name="Allen A.E."/>
            <person name="Badger J.H."/>
            <person name="Grimwood J."/>
            <person name="Jabbari K."/>
            <person name="Kuo A."/>
            <person name="Maheswari U."/>
            <person name="Martens C."/>
            <person name="Maumus F."/>
            <person name="Otillar R.P."/>
            <person name="Rayko E."/>
            <person name="Salamov A."/>
            <person name="Vandepoele K."/>
            <person name="Beszteri B."/>
            <person name="Gruber A."/>
            <person name="Heijde M."/>
            <person name="Katinka M."/>
            <person name="Mock T."/>
            <person name="Valentin K."/>
            <person name="Verret F."/>
            <person name="Berges J.A."/>
            <person name="Brownlee C."/>
            <person name="Cadoret J.P."/>
            <person name="Chiovitti A."/>
            <person name="Choi C.J."/>
            <person name="Coesel S."/>
            <person name="De Martino A."/>
            <person name="Detter J.C."/>
            <person name="Durkin C."/>
            <person name="Falciatore A."/>
            <person name="Fournet J."/>
            <person name="Haruta M."/>
            <person name="Huysman M.J."/>
            <person name="Jenkins B.D."/>
            <person name="Jiroutova K."/>
            <person name="Jorgensen R.E."/>
            <person name="Joubert Y."/>
            <person name="Kaplan A."/>
            <person name="Kroger N."/>
            <person name="Kroth P.G."/>
            <person name="La Roche J."/>
            <person name="Lindquist E."/>
            <person name="Lommer M."/>
            <person name="Martin-Jezequel V."/>
            <person name="Lopez P.J."/>
            <person name="Lucas S."/>
            <person name="Mangogna M."/>
            <person name="McGinnis K."/>
            <person name="Medlin L.K."/>
            <person name="Montsant A."/>
            <person name="Oudot-Le Secq M.P."/>
            <person name="Napoli C."/>
            <person name="Obornik M."/>
            <person name="Parker M.S."/>
            <person name="Petit J.L."/>
            <person name="Porcel B.M."/>
            <person name="Poulsen N."/>
            <person name="Robison M."/>
            <person name="Rychlewski L."/>
            <person name="Rynearson T.A."/>
            <person name="Schmutz J."/>
            <person name="Shapiro H."/>
            <person name="Siaut M."/>
            <person name="Stanley M."/>
            <person name="Sussman M.R."/>
            <person name="Taylor A.R."/>
            <person name="Vardi A."/>
            <person name="von Dassow P."/>
            <person name="Vyverman W."/>
            <person name="Willis A."/>
            <person name="Wyrwicz L.S."/>
            <person name="Rokhsar D.S."/>
            <person name="Weissenbach J."/>
            <person name="Armbrust E.V."/>
            <person name="Green B.R."/>
            <person name="Van de Peer Y."/>
            <person name="Grigoriev I.V."/>
        </authorList>
    </citation>
    <scope>NUCLEOTIDE SEQUENCE [LARGE SCALE GENOMIC DNA]</scope>
    <source>
        <strain evidence="5 6">CCAP 1055/1</strain>
    </source>
</reference>
<evidence type="ECO:0000313" key="6">
    <source>
        <dbReference type="Proteomes" id="UP000000759"/>
    </source>
</evidence>
<dbReference type="AlphaFoldDB" id="B7FZY0"/>
<sequence length="502" mass="52747">MHFSPQVFLFIASFWGPAVDAHGYLKSPRSRNYVAAEDGVGYGGTSSDPQKEFCPQCLNIGGTLAACGLLSNTNYDFPPSAVGGVMPANIQGTFPKGGEIDFDVVLTAHHKGHFNFYACPVVPGIAPTEECFKSHPLEFVQDLLYGAPKDSNYPSRAYIPPLTYEPTLIATDGTVPGAFYRYRMKLPEDIQGDLVLLQWHYLTANSCKHDGYDDYAFPSEWPNPGYAGLPDCGIIPSDGIGGPEQFWNCAEVAISSNGGGVTAPPTTPAPVPAPSASSATLAPYVAPSPTASMVSPTQSPVGDANGGVAGTCGDGNIGNGICPDSALCCSRFGHCGSTAAYCNDGPVVTVAPVSTPTSAPVVATQTSSPTVDSPANWTLSTESRCGVSELDARGNCGSVCVGSNDCGVGEWCWSVHANYCDNARPGFVICPDLSRATTTPRCGVDELNARERCGPTCGVDQDCVDGEMCWGVHANTCDCTRDEGNGRNRNRNVRVLRHGNNV</sequence>
<dbReference type="InterPro" id="IPR018371">
    <property type="entry name" value="Chitin-binding_1_CS"/>
</dbReference>
<dbReference type="InterPro" id="IPR001002">
    <property type="entry name" value="Chitin-bd_1"/>
</dbReference>
<evidence type="ECO:0000256" key="2">
    <source>
        <dbReference type="PROSITE-ProRule" id="PRU00261"/>
    </source>
</evidence>
<evidence type="ECO:0000256" key="1">
    <source>
        <dbReference type="ARBA" id="ARBA00022669"/>
    </source>
</evidence>
<dbReference type="SMART" id="SM00270">
    <property type="entry name" value="ChtBD1"/>
    <property type="match status" value="1"/>
</dbReference>
<dbReference type="Pfam" id="PF03067">
    <property type="entry name" value="LPMO_10"/>
    <property type="match status" value="1"/>
</dbReference>
<keyword evidence="3" id="KW-0732">Signal</keyword>
<proteinExistence type="predicted"/>
<dbReference type="HOGENOM" id="CLU_543462_0_0_1"/>
<organism evidence="5 6">
    <name type="scientific">Phaeodactylum tricornutum (strain CCAP 1055/1)</name>
    <dbReference type="NCBI Taxonomy" id="556484"/>
    <lineage>
        <taxon>Eukaryota</taxon>
        <taxon>Sar</taxon>
        <taxon>Stramenopiles</taxon>
        <taxon>Ochrophyta</taxon>
        <taxon>Bacillariophyta</taxon>
        <taxon>Bacillariophyceae</taxon>
        <taxon>Bacillariophycidae</taxon>
        <taxon>Naviculales</taxon>
        <taxon>Phaeodactylaceae</taxon>
        <taxon>Phaeodactylum</taxon>
    </lineage>
</organism>
<comment type="caution">
    <text evidence="2">Lacks conserved residue(s) required for the propagation of feature annotation.</text>
</comment>
<evidence type="ECO:0000313" key="5">
    <source>
        <dbReference type="EMBL" id="EEC47988.1"/>
    </source>
</evidence>
<dbReference type="InParanoid" id="B7FZY0"/>
<dbReference type="Gene3D" id="3.30.60.10">
    <property type="entry name" value="Endochitinase-like"/>
    <property type="match status" value="1"/>
</dbReference>
<dbReference type="GO" id="GO:0008061">
    <property type="term" value="F:chitin binding"/>
    <property type="evidence" value="ECO:0007669"/>
    <property type="project" value="UniProtKB-UniRule"/>
</dbReference>
<dbReference type="Pfam" id="PF00187">
    <property type="entry name" value="Chitin_bind_1"/>
    <property type="match status" value="1"/>
</dbReference>
<dbReference type="KEGG" id="pti:PHATRDRAFT_46067"/>
<feature type="domain" description="Chitin-binding type-1" evidence="4">
    <location>
        <begin position="309"/>
        <end position="345"/>
    </location>
</feature>
<name>B7FZY0_PHATC</name>
<dbReference type="InterPro" id="IPR004302">
    <property type="entry name" value="Cellulose/chitin-bd_N"/>
</dbReference>
<dbReference type="EMBL" id="CM000612">
    <property type="protein sequence ID" value="EEC47988.1"/>
    <property type="molecule type" value="Genomic_DNA"/>
</dbReference>
<reference evidence="6" key="2">
    <citation type="submission" date="2008-08" db="EMBL/GenBank/DDBJ databases">
        <authorList>
            <consortium name="Diatom Consortium"/>
            <person name="Grigoriev I."/>
            <person name="Grimwood J."/>
            <person name="Kuo A."/>
            <person name="Otillar R.P."/>
            <person name="Salamov A."/>
            <person name="Detter J.C."/>
            <person name="Lindquist E."/>
            <person name="Shapiro H."/>
            <person name="Lucas S."/>
            <person name="Glavina del Rio T."/>
            <person name="Pitluck S."/>
            <person name="Rokhsar D."/>
            <person name="Bowler C."/>
        </authorList>
    </citation>
    <scope>GENOME REANNOTATION</scope>
    <source>
        <strain evidence="6">CCAP 1055/1</strain>
    </source>
</reference>
<dbReference type="RefSeq" id="XP_002180580.1">
    <property type="nucleotide sequence ID" value="XM_002180544.1"/>
</dbReference>
<dbReference type="PaxDb" id="2850-Phatr46067"/>
<evidence type="ECO:0000256" key="3">
    <source>
        <dbReference type="SAM" id="SignalP"/>
    </source>
</evidence>
<protein>
    <submittedName>
        <fullName evidence="5">Chitin binding</fullName>
    </submittedName>
</protein>
<feature type="disulfide bond" evidence="2">
    <location>
        <begin position="328"/>
        <end position="342"/>
    </location>
</feature>
<dbReference type="eggNOG" id="KOG2806">
    <property type="taxonomic scope" value="Eukaryota"/>
</dbReference>
<keyword evidence="2" id="KW-1015">Disulfide bond</keyword>
<dbReference type="OrthoDB" id="47267at2759"/>
<dbReference type="PROSITE" id="PS00026">
    <property type="entry name" value="CHIT_BIND_I_1"/>
    <property type="match status" value="1"/>
</dbReference>
<dbReference type="GeneID" id="7201313"/>
<feature type="chain" id="PRO_5002852816" evidence="3">
    <location>
        <begin position="22"/>
        <end position="502"/>
    </location>
</feature>
<dbReference type="SUPFAM" id="SSF57016">
    <property type="entry name" value="Plant lectins/antimicrobial peptides"/>
    <property type="match status" value="1"/>
</dbReference>
<gene>
    <name evidence="5" type="ORF">PHATRDRAFT_46067</name>
</gene>